<dbReference type="PROSITE" id="PS51257">
    <property type="entry name" value="PROKAR_LIPOPROTEIN"/>
    <property type="match status" value="1"/>
</dbReference>
<evidence type="ECO:0000313" key="8">
    <source>
        <dbReference type="EMBL" id="MBU9736862.1"/>
    </source>
</evidence>
<dbReference type="InterPro" id="IPR006059">
    <property type="entry name" value="SBP"/>
</dbReference>
<reference evidence="8" key="1">
    <citation type="submission" date="2021-06" db="EMBL/GenBank/DDBJ databases">
        <title>Description of novel taxa of the family Lachnospiraceae.</title>
        <authorList>
            <person name="Chaplin A.V."/>
            <person name="Sokolova S.R."/>
            <person name="Pikina A.P."/>
            <person name="Korzhanova M."/>
            <person name="Belova V."/>
            <person name="Korostin D."/>
            <person name="Efimov B.A."/>
        </authorList>
    </citation>
    <scope>NUCLEOTIDE SEQUENCE</scope>
    <source>
        <strain evidence="8">ASD5720</strain>
    </source>
</reference>
<name>A0A949NAU7_9FIRM</name>
<evidence type="ECO:0000256" key="6">
    <source>
        <dbReference type="SAM" id="MobiDB-lite"/>
    </source>
</evidence>
<feature type="compositionally biased region" description="Low complexity" evidence="6">
    <location>
        <begin position="31"/>
        <end position="52"/>
    </location>
</feature>
<keyword evidence="9" id="KW-1185">Reference proteome</keyword>
<evidence type="ECO:0000256" key="4">
    <source>
        <dbReference type="ARBA" id="ARBA00023139"/>
    </source>
</evidence>
<organism evidence="8 9">
    <name type="scientific">Diplocloster agilis</name>
    <dbReference type="NCBI Taxonomy" id="2850323"/>
    <lineage>
        <taxon>Bacteria</taxon>
        <taxon>Bacillati</taxon>
        <taxon>Bacillota</taxon>
        <taxon>Clostridia</taxon>
        <taxon>Lachnospirales</taxon>
        <taxon>Lachnospiraceae</taxon>
        <taxon>Diplocloster</taxon>
    </lineage>
</organism>
<dbReference type="PANTHER" id="PTHR43649:SF33">
    <property type="entry name" value="POLYGALACTURONAN_RHAMNOGALACTURONAN-BINDING PROTEIN YTCQ"/>
    <property type="match status" value="1"/>
</dbReference>
<evidence type="ECO:0000256" key="2">
    <source>
        <dbReference type="ARBA" id="ARBA00022729"/>
    </source>
</evidence>
<dbReference type="SUPFAM" id="SSF53850">
    <property type="entry name" value="Periplasmic binding protein-like II"/>
    <property type="match status" value="1"/>
</dbReference>
<dbReference type="Gene3D" id="3.40.190.10">
    <property type="entry name" value="Periplasmic binding protein-like II"/>
    <property type="match status" value="2"/>
</dbReference>
<dbReference type="AlphaFoldDB" id="A0A949NAU7"/>
<feature type="chain" id="PRO_5039630009" evidence="7">
    <location>
        <begin position="23"/>
        <end position="463"/>
    </location>
</feature>
<evidence type="ECO:0000313" key="9">
    <source>
        <dbReference type="Proteomes" id="UP000712157"/>
    </source>
</evidence>
<dbReference type="Proteomes" id="UP000712157">
    <property type="component" value="Unassembled WGS sequence"/>
</dbReference>
<dbReference type="RefSeq" id="WP_158344135.1">
    <property type="nucleotide sequence ID" value="NZ_JAHQCW010000014.1"/>
</dbReference>
<accession>A0A949NAU7</accession>
<feature type="signal peptide" evidence="7">
    <location>
        <begin position="1"/>
        <end position="22"/>
    </location>
</feature>
<keyword evidence="2 7" id="KW-0732">Signal</keyword>
<evidence type="ECO:0000256" key="5">
    <source>
        <dbReference type="ARBA" id="ARBA00023288"/>
    </source>
</evidence>
<sequence>MKKRFVKIISAALSAAMIMGTAGCGGNGGQEAETPAAAPAETSAPEATAKPADGQEEAKGAAAGSTITMMASQNWIKDIDRELIEKFKEETGIQVKLLVTPDNGYSTLLGTSLADGSDVVDIFMYDAGKPMVSLGVPDMALDLSNEPWAANMEDWAVTANTYEDKLYGFSTWGVDYEGVLYNKTFFDENNLKPAETWEEFVALCDSIKELGKTPLYEPINGVWHTQSWFYSMTNVLNHEATPGAAEWLNESKDNKIASLKTAKEGLTQIAELLNAKDANGKPKYYTNDGQSEDWFGSYTSLQNRDTVMMVTYTAYPAELAANGCKDDWGMFPLPVAGTDSVNANGGGISKYVNKYSQNIDACKAYLEFLAKPENLDTYYAARTDLVTAAFKGVNTVKPTNATTEALERSKEEPAVRLMNDMLYWDPDLYKYFQGFAAGTMTPDQFLENMDTYRATMFDAATTN</sequence>
<dbReference type="Pfam" id="PF13416">
    <property type="entry name" value="SBP_bac_8"/>
    <property type="match status" value="1"/>
</dbReference>
<proteinExistence type="predicted"/>
<protein>
    <submittedName>
        <fullName evidence="8">Extracellular solute-binding protein</fullName>
    </submittedName>
</protein>
<feature type="region of interest" description="Disordered" evidence="6">
    <location>
        <begin position="26"/>
        <end position="64"/>
    </location>
</feature>
<keyword evidence="1" id="KW-1003">Cell membrane</keyword>
<keyword evidence="4" id="KW-0564">Palmitate</keyword>
<dbReference type="EMBL" id="JAHQCW010000014">
    <property type="protein sequence ID" value="MBU9736862.1"/>
    <property type="molecule type" value="Genomic_DNA"/>
</dbReference>
<dbReference type="InterPro" id="IPR050490">
    <property type="entry name" value="Bact_solute-bd_prot1"/>
</dbReference>
<keyword evidence="3" id="KW-0472">Membrane</keyword>
<evidence type="ECO:0000256" key="3">
    <source>
        <dbReference type="ARBA" id="ARBA00023136"/>
    </source>
</evidence>
<keyword evidence="5" id="KW-0449">Lipoprotein</keyword>
<gene>
    <name evidence="8" type="ORF">KTH89_09955</name>
</gene>
<comment type="caution">
    <text evidence="8">The sequence shown here is derived from an EMBL/GenBank/DDBJ whole genome shotgun (WGS) entry which is preliminary data.</text>
</comment>
<evidence type="ECO:0000256" key="7">
    <source>
        <dbReference type="SAM" id="SignalP"/>
    </source>
</evidence>
<evidence type="ECO:0000256" key="1">
    <source>
        <dbReference type="ARBA" id="ARBA00022475"/>
    </source>
</evidence>
<dbReference type="PANTHER" id="PTHR43649">
    <property type="entry name" value="ARABINOSE-BINDING PROTEIN-RELATED"/>
    <property type="match status" value="1"/>
</dbReference>